<accession>A0A918TUC6</accession>
<sequence>MMGRRIGWGGEGWRIVLDYKGLRVVSQRKEAERVSKVIAVFLAAIHLLADGARWKSRVLLAGGLPA</sequence>
<proteinExistence type="predicted"/>
<organism evidence="1 2">
    <name type="scientific">Roseibacillus persicicus</name>
    <dbReference type="NCBI Taxonomy" id="454148"/>
    <lineage>
        <taxon>Bacteria</taxon>
        <taxon>Pseudomonadati</taxon>
        <taxon>Verrucomicrobiota</taxon>
        <taxon>Verrucomicrobiia</taxon>
        <taxon>Verrucomicrobiales</taxon>
        <taxon>Verrucomicrobiaceae</taxon>
        <taxon>Roseibacillus</taxon>
    </lineage>
</organism>
<keyword evidence="2" id="KW-1185">Reference proteome</keyword>
<dbReference type="AlphaFoldDB" id="A0A918TUC6"/>
<dbReference type="EMBL" id="BMXI01000015">
    <property type="protein sequence ID" value="GHC62315.1"/>
    <property type="molecule type" value="Genomic_DNA"/>
</dbReference>
<name>A0A918TUC6_9BACT</name>
<reference evidence="1" key="1">
    <citation type="journal article" date="2014" name="Int. J. Syst. Evol. Microbiol.">
        <title>Complete genome sequence of Corynebacterium casei LMG S-19264T (=DSM 44701T), isolated from a smear-ripened cheese.</title>
        <authorList>
            <consortium name="US DOE Joint Genome Institute (JGI-PGF)"/>
            <person name="Walter F."/>
            <person name="Albersmeier A."/>
            <person name="Kalinowski J."/>
            <person name="Ruckert C."/>
        </authorList>
    </citation>
    <scope>NUCLEOTIDE SEQUENCE</scope>
    <source>
        <strain evidence="1">KCTC 12988</strain>
    </source>
</reference>
<gene>
    <name evidence="1" type="ORF">GCM10007100_32140</name>
</gene>
<evidence type="ECO:0000313" key="1">
    <source>
        <dbReference type="EMBL" id="GHC62315.1"/>
    </source>
</evidence>
<protein>
    <submittedName>
        <fullName evidence="1">Uncharacterized protein</fullName>
    </submittedName>
</protein>
<evidence type="ECO:0000313" key="2">
    <source>
        <dbReference type="Proteomes" id="UP000644507"/>
    </source>
</evidence>
<dbReference type="Proteomes" id="UP000644507">
    <property type="component" value="Unassembled WGS sequence"/>
</dbReference>
<dbReference type="RefSeq" id="WP_377047610.1">
    <property type="nucleotide sequence ID" value="NZ_JBHLZH010000032.1"/>
</dbReference>
<reference evidence="1" key="2">
    <citation type="submission" date="2020-09" db="EMBL/GenBank/DDBJ databases">
        <authorList>
            <person name="Sun Q."/>
            <person name="Kim S."/>
        </authorList>
    </citation>
    <scope>NUCLEOTIDE SEQUENCE</scope>
    <source>
        <strain evidence="1">KCTC 12988</strain>
    </source>
</reference>
<comment type="caution">
    <text evidence="1">The sequence shown here is derived from an EMBL/GenBank/DDBJ whole genome shotgun (WGS) entry which is preliminary data.</text>
</comment>